<dbReference type="Gene3D" id="3.30.930.10">
    <property type="entry name" value="Bira Bifunctional Protein, Domain 2"/>
    <property type="match status" value="1"/>
</dbReference>
<dbReference type="Pfam" id="PF03099">
    <property type="entry name" value="BPL_LplA_LipB"/>
    <property type="match status" value="1"/>
</dbReference>
<dbReference type="PANTHER" id="PTHR12835">
    <property type="entry name" value="BIOTIN PROTEIN LIGASE"/>
    <property type="match status" value="1"/>
</dbReference>
<dbReference type="InterPro" id="IPR045864">
    <property type="entry name" value="aa-tRNA-synth_II/BPL/LPL"/>
</dbReference>
<dbReference type="InterPro" id="IPR003142">
    <property type="entry name" value="BPL_C"/>
</dbReference>
<dbReference type="EMBL" id="FRFE01000005">
    <property type="protein sequence ID" value="SHO46216.1"/>
    <property type="molecule type" value="Genomic_DNA"/>
</dbReference>
<dbReference type="STRING" id="1121416.SAMN02745220_01367"/>
<keyword evidence="1 6" id="KW-0436">Ligase</keyword>
<evidence type="ECO:0000256" key="3">
    <source>
        <dbReference type="ARBA" id="ARBA00024227"/>
    </source>
</evidence>
<reference evidence="6 7" key="1">
    <citation type="submission" date="2016-12" db="EMBL/GenBank/DDBJ databases">
        <authorList>
            <person name="Song W.-J."/>
            <person name="Kurnit D.M."/>
        </authorList>
    </citation>
    <scope>NUCLEOTIDE SEQUENCE [LARGE SCALE GENOMIC DNA]</scope>
    <source>
        <strain evidence="6 7">DSM 18488</strain>
    </source>
</reference>
<keyword evidence="2" id="KW-0092">Biotin</keyword>
<gene>
    <name evidence="6" type="ORF">SAMN02745220_01367</name>
</gene>
<dbReference type="GO" id="GO:0005737">
    <property type="term" value="C:cytoplasm"/>
    <property type="evidence" value="ECO:0007669"/>
    <property type="project" value="TreeGrafter"/>
</dbReference>
<dbReference type="NCBIfam" id="TIGR00121">
    <property type="entry name" value="birA_ligase"/>
    <property type="match status" value="1"/>
</dbReference>
<dbReference type="OrthoDB" id="9807064at2"/>
<evidence type="ECO:0000259" key="5">
    <source>
        <dbReference type="PROSITE" id="PS51733"/>
    </source>
</evidence>
<dbReference type="Gene3D" id="2.30.30.100">
    <property type="match status" value="1"/>
</dbReference>
<comment type="catalytic activity">
    <reaction evidence="4">
        <text>biotin + L-lysyl-[protein] + ATP = N(6)-biotinyl-L-lysyl-[protein] + AMP + diphosphate + H(+)</text>
        <dbReference type="Rhea" id="RHEA:11756"/>
        <dbReference type="Rhea" id="RHEA-COMP:9752"/>
        <dbReference type="Rhea" id="RHEA-COMP:10505"/>
        <dbReference type="ChEBI" id="CHEBI:15378"/>
        <dbReference type="ChEBI" id="CHEBI:29969"/>
        <dbReference type="ChEBI" id="CHEBI:30616"/>
        <dbReference type="ChEBI" id="CHEBI:33019"/>
        <dbReference type="ChEBI" id="CHEBI:57586"/>
        <dbReference type="ChEBI" id="CHEBI:83144"/>
        <dbReference type="ChEBI" id="CHEBI:456215"/>
        <dbReference type="EC" id="6.3.4.15"/>
    </reaction>
</comment>
<dbReference type="GO" id="GO:0004077">
    <property type="term" value="F:biotin--[biotin carboxyl-carrier protein] ligase activity"/>
    <property type="evidence" value="ECO:0007669"/>
    <property type="project" value="UniProtKB-EC"/>
</dbReference>
<dbReference type="CDD" id="cd16442">
    <property type="entry name" value="BPL"/>
    <property type="match status" value="1"/>
</dbReference>
<evidence type="ECO:0000256" key="1">
    <source>
        <dbReference type="ARBA" id="ARBA00022598"/>
    </source>
</evidence>
<dbReference type="PROSITE" id="PS51733">
    <property type="entry name" value="BPL_LPL_CATALYTIC"/>
    <property type="match status" value="1"/>
</dbReference>
<keyword evidence="7" id="KW-1185">Reference proteome</keyword>
<feature type="domain" description="BPL/LPL catalytic" evidence="5">
    <location>
        <begin position="1"/>
        <end position="185"/>
    </location>
</feature>
<dbReference type="Pfam" id="PF02237">
    <property type="entry name" value="BPL_C"/>
    <property type="match status" value="1"/>
</dbReference>
<evidence type="ECO:0000313" key="7">
    <source>
        <dbReference type="Proteomes" id="UP000184603"/>
    </source>
</evidence>
<name>A0A1M7Y2Q9_9BACT</name>
<evidence type="ECO:0000313" key="6">
    <source>
        <dbReference type="EMBL" id="SHO46216.1"/>
    </source>
</evidence>
<protein>
    <recommendedName>
        <fullName evidence="3">biotin--[biotin carboxyl-carrier protein] ligase</fullName>
        <ecNumber evidence="3">6.3.4.15</ecNumber>
    </recommendedName>
</protein>
<dbReference type="AlphaFoldDB" id="A0A1M7Y2Q9"/>
<dbReference type="InterPro" id="IPR004408">
    <property type="entry name" value="Biotin_CoA_COase_ligase"/>
</dbReference>
<dbReference type="PANTHER" id="PTHR12835:SF5">
    <property type="entry name" value="BIOTIN--PROTEIN LIGASE"/>
    <property type="match status" value="1"/>
</dbReference>
<dbReference type="RefSeq" id="WP_143170650.1">
    <property type="nucleotide sequence ID" value="NZ_FRFE01000005.1"/>
</dbReference>
<dbReference type="EC" id="6.3.4.15" evidence="3"/>
<accession>A0A1M7Y2Q9</accession>
<dbReference type="Proteomes" id="UP000184603">
    <property type="component" value="Unassembled WGS sequence"/>
</dbReference>
<evidence type="ECO:0000256" key="4">
    <source>
        <dbReference type="ARBA" id="ARBA00047846"/>
    </source>
</evidence>
<organism evidence="6 7">
    <name type="scientific">Desulfopila aestuarii DSM 18488</name>
    <dbReference type="NCBI Taxonomy" id="1121416"/>
    <lineage>
        <taxon>Bacteria</taxon>
        <taxon>Pseudomonadati</taxon>
        <taxon>Thermodesulfobacteriota</taxon>
        <taxon>Desulfobulbia</taxon>
        <taxon>Desulfobulbales</taxon>
        <taxon>Desulfocapsaceae</taxon>
        <taxon>Desulfopila</taxon>
    </lineage>
</organism>
<sequence length="247" mass="27108">MKIITYDSIDSTNIQAISIAEKGAEHGSAVVAGTQTMGRGRLGKSWQSPPGKGLYCSIIVRPRLAISDFPRLTFVAGIAVAEVISEHYLLEAGLKWPNDIYFHNRKCGGILSESSSFAGAGDNRFAIIGVGLNVNTEKFDFPDELQDRATSLYLESGKKTDIHALFNDVRTSMLLEVARFEQEGFGQVITRWRKRDFMKGTRMAWVGIGGQRVEGISLGPDDEGLLHVLDDDGRMHEVMSGDIQLAS</sequence>
<dbReference type="SUPFAM" id="SSF55681">
    <property type="entry name" value="Class II aaRS and biotin synthetases"/>
    <property type="match status" value="1"/>
</dbReference>
<evidence type="ECO:0000256" key="2">
    <source>
        <dbReference type="ARBA" id="ARBA00023267"/>
    </source>
</evidence>
<dbReference type="InterPro" id="IPR004143">
    <property type="entry name" value="BPL_LPL_catalytic"/>
</dbReference>
<proteinExistence type="predicted"/>